<dbReference type="AntiFam" id="ANF00178">
    <property type="entry name" value="Shadow ORF (opposite dhbF)"/>
</dbReference>
<dbReference type="Proteomes" id="UP000037773">
    <property type="component" value="Unassembled WGS sequence"/>
</dbReference>
<reference evidence="2 3" key="1">
    <citation type="submission" date="2015-07" db="EMBL/GenBank/DDBJ databases">
        <authorList>
            <person name="Noorani M."/>
        </authorList>
    </citation>
    <scope>NUCLEOTIDE SEQUENCE [LARGE SCALE GENOMIC DNA]</scope>
    <source>
        <strain evidence="2 3">NRRL B-24567</strain>
    </source>
</reference>
<evidence type="ECO:0000256" key="1">
    <source>
        <dbReference type="SAM" id="MobiDB-lite"/>
    </source>
</evidence>
<protein>
    <submittedName>
        <fullName evidence="2">Uncharacterized protein</fullName>
    </submittedName>
</protein>
<evidence type="ECO:0000313" key="2">
    <source>
        <dbReference type="EMBL" id="KOT42563.1"/>
    </source>
</evidence>
<comment type="caution">
    <text evidence="2">The sequence shown here is derived from an EMBL/GenBank/DDBJ whole genome shotgun (WGS) entry which is preliminary data.</text>
</comment>
<feature type="compositionally biased region" description="Acidic residues" evidence="1">
    <location>
        <begin position="71"/>
        <end position="89"/>
    </location>
</feature>
<dbReference type="AlphaFoldDB" id="A0A0M8QUJ0"/>
<evidence type="ECO:0000313" key="3">
    <source>
        <dbReference type="Proteomes" id="UP000037773"/>
    </source>
</evidence>
<name>A0A0M8QUJ0_9ACTN</name>
<dbReference type="EMBL" id="LGCN01000074">
    <property type="protein sequence ID" value="KOT42563.1"/>
    <property type="molecule type" value="Genomic_DNA"/>
</dbReference>
<accession>A0A0M8QUJ0</accession>
<feature type="region of interest" description="Disordered" evidence="1">
    <location>
        <begin position="69"/>
        <end position="99"/>
    </location>
</feature>
<keyword evidence="3" id="KW-1185">Reference proteome</keyword>
<proteinExistence type="predicted"/>
<gene>
    <name evidence="2" type="ORF">ADK41_06905</name>
</gene>
<organism evidence="2 3">
    <name type="scientific">Streptomyces caelestis</name>
    <dbReference type="NCBI Taxonomy" id="36816"/>
    <lineage>
        <taxon>Bacteria</taxon>
        <taxon>Bacillati</taxon>
        <taxon>Actinomycetota</taxon>
        <taxon>Actinomycetes</taxon>
        <taxon>Kitasatosporales</taxon>
        <taxon>Streptomycetaceae</taxon>
        <taxon>Streptomyces</taxon>
    </lineage>
</organism>
<sequence length="99" mass="9684">MNRYVEGRGVFGGFGDVVGEAEDGHGAGEGRGVLVVAVGEEEGRAGVGEDERAPLLGLAGVEGDVAAAGLEDGEGGDDVVEGAVLEEADGVSRAHAPGP</sequence>